<sequence length="92" mass="10964">MNKPAGNIMILKYLAFSFHYMFIIYTIYPYSPYNTHIAVAVYISWLLNNNYCILSQIEYRLFGETYISKKVKPVSKKEKLLLAMSQLYRYIT</sequence>
<proteinExistence type="predicted"/>
<keyword evidence="1" id="KW-0472">Membrane</keyword>
<dbReference type="AlphaFoldDB" id="A0A6C0LDQ8"/>
<accession>A0A6C0LDQ8</accession>
<evidence type="ECO:0000256" key="1">
    <source>
        <dbReference type="SAM" id="Phobius"/>
    </source>
</evidence>
<feature type="transmembrane region" description="Helical" evidence="1">
    <location>
        <begin position="12"/>
        <end position="30"/>
    </location>
</feature>
<organism evidence="2">
    <name type="scientific">viral metagenome</name>
    <dbReference type="NCBI Taxonomy" id="1070528"/>
    <lineage>
        <taxon>unclassified sequences</taxon>
        <taxon>metagenomes</taxon>
        <taxon>organismal metagenomes</taxon>
    </lineage>
</organism>
<evidence type="ECO:0000313" key="2">
    <source>
        <dbReference type="EMBL" id="QHU27781.1"/>
    </source>
</evidence>
<keyword evidence="1" id="KW-0812">Transmembrane</keyword>
<dbReference type="EMBL" id="MN740462">
    <property type="protein sequence ID" value="QHU27781.1"/>
    <property type="molecule type" value="Genomic_DNA"/>
</dbReference>
<feature type="transmembrane region" description="Helical" evidence="1">
    <location>
        <begin position="36"/>
        <end position="54"/>
    </location>
</feature>
<protein>
    <submittedName>
        <fullName evidence="2">Uncharacterized protein</fullName>
    </submittedName>
</protein>
<name>A0A6C0LDQ8_9ZZZZ</name>
<reference evidence="2" key="1">
    <citation type="journal article" date="2020" name="Nature">
        <title>Giant virus diversity and host interactions through global metagenomics.</title>
        <authorList>
            <person name="Schulz F."/>
            <person name="Roux S."/>
            <person name="Paez-Espino D."/>
            <person name="Jungbluth S."/>
            <person name="Walsh D.A."/>
            <person name="Denef V.J."/>
            <person name="McMahon K.D."/>
            <person name="Konstantinidis K.T."/>
            <person name="Eloe-Fadrosh E.A."/>
            <person name="Kyrpides N.C."/>
            <person name="Woyke T."/>
        </authorList>
    </citation>
    <scope>NUCLEOTIDE SEQUENCE</scope>
    <source>
        <strain evidence="2">GVMAG-M-3300027769-26</strain>
    </source>
</reference>
<keyword evidence="1" id="KW-1133">Transmembrane helix</keyword>